<dbReference type="Pfam" id="PF02517">
    <property type="entry name" value="Rce1-like"/>
    <property type="match status" value="1"/>
</dbReference>
<keyword evidence="1" id="KW-1133">Transmembrane helix</keyword>
<feature type="transmembrane region" description="Helical" evidence="1">
    <location>
        <begin position="52"/>
        <end position="77"/>
    </location>
</feature>
<dbReference type="EMBL" id="JARVCO010000012">
    <property type="protein sequence ID" value="MDZ8120287.1"/>
    <property type="molecule type" value="Genomic_DNA"/>
</dbReference>
<evidence type="ECO:0000313" key="3">
    <source>
        <dbReference type="EMBL" id="MDZ8120287.1"/>
    </source>
</evidence>
<feature type="transmembrane region" description="Helical" evidence="1">
    <location>
        <begin position="507"/>
        <end position="524"/>
    </location>
</feature>
<comment type="caution">
    <text evidence="3">The sequence shown here is derived from an EMBL/GenBank/DDBJ whole genome shotgun (WGS) entry which is preliminary data.</text>
</comment>
<keyword evidence="4" id="KW-1185">Reference proteome</keyword>
<dbReference type="RefSeq" id="WP_322610061.1">
    <property type="nucleotide sequence ID" value="NZ_JARVCO010000012.1"/>
</dbReference>
<feature type="transmembrane region" description="Helical" evidence="1">
    <location>
        <begin position="595"/>
        <end position="613"/>
    </location>
</feature>
<feature type="domain" description="CAAX prenyl protease 2/Lysostaphin resistance protein A-like" evidence="2">
    <location>
        <begin position="774"/>
        <end position="859"/>
    </location>
</feature>
<proteinExistence type="predicted"/>
<protein>
    <submittedName>
        <fullName evidence="3">CPBP family intramembrane metalloprotease</fullName>
        <ecNumber evidence="3">3.4.-.-</ecNumber>
    </submittedName>
</protein>
<feature type="transmembrane region" description="Helical" evidence="1">
    <location>
        <begin position="812"/>
        <end position="835"/>
    </location>
</feature>
<dbReference type="InterPro" id="IPR003675">
    <property type="entry name" value="Rce1/LyrA-like_dom"/>
</dbReference>
<dbReference type="GO" id="GO:0008237">
    <property type="term" value="F:metallopeptidase activity"/>
    <property type="evidence" value="ECO:0007669"/>
    <property type="project" value="UniProtKB-KW"/>
</dbReference>
<keyword evidence="3" id="KW-0482">Metalloprotease</keyword>
<feature type="transmembrane region" description="Helical" evidence="1">
    <location>
        <begin position="356"/>
        <end position="380"/>
    </location>
</feature>
<keyword evidence="3" id="KW-0378">Hydrolase</keyword>
<evidence type="ECO:0000313" key="4">
    <source>
        <dbReference type="Proteomes" id="UP001290861"/>
    </source>
</evidence>
<feature type="transmembrane region" description="Helical" evidence="1">
    <location>
        <begin position="175"/>
        <end position="195"/>
    </location>
</feature>
<dbReference type="PANTHER" id="PTHR36435:SF1">
    <property type="entry name" value="CAAX AMINO TERMINAL PROTEASE FAMILY PROTEIN"/>
    <property type="match status" value="1"/>
</dbReference>
<sequence>MDNRVSMTGWKGFFRTLKLVLKTARIRAAGRSQRQQQLLYQRTGSHNDALRVLGFLAMLFVMALVHGLAGFSVHYFASEAYRYGLERDGTIIVSPQFYKRLVEFKAADPELEQKEFLTTRDWWLEREADRREERYGGTETGHRDMLVQMIQHRPIEDFGHLPRHYRALHYADRLAPFPLTLASLSALWWFIMLICQGEGLELDIQRRRHPMWEWFFTHPVHPGAVFLAEMLSPLAANPAFLAAPLFPGFLFGLQYGAPAGLLAAIITGIPLSVACACLGKSIEVAVMLRSPVRKRGAVIGLKSWLGYAAFISFLLGTFAAPRIVNAFGFLFYNLTETIPFKFILPIIGSWGSSSSFWLGILFCLLLSLLMIASAVGISVWGTRNGLAGNSDPGEAITNKKSEEIIVKLGRDPLYRKELLWFIRDRSAFIQVFLIPITIAATQMFNMRSLLEHADNTWNTLSGAAVIFGTYFLWILGPKSLTSEGAALWIAQTWPCGMEDLLKAKARLWFMISSIVVGLILLITALRFSSDLWKIGLIGLGWIAFGRSMAEKCVTLVSVTKESGETEKVPAGRQMAAALGMLSFGIGIFTRQWHLACIGIIYSWITAAAMWQNFRAHLPYLYDPWAEKMPPAPTVMHAMIAISVLIEVGAVFTGIFVAASGDGNLTVAGGIAYAIISFIMMFITMAKMGDYYLTPAETWSWNESIDSEHRKKWFWCGDKSRRLAFFNACFTGIGIGLIWAVFAHGYIEVLKYFELLRELISTSENYLQAHKDTRTALILVAVFCTPFAEEYLFRGLLFRALDREWGGWKALLGSAAFFAIYHPPIAWLPVGLMGLINSWLFKHTGRLAPCVLLHMVYNAVVLAW</sequence>
<evidence type="ECO:0000259" key="2">
    <source>
        <dbReference type="Pfam" id="PF02517"/>
    </source>
</evidence>
<dbReference type="EC" id="3.4.-.-" evidence="3"/>
<organism evidence="3 4">
    <name type="scientific">Pontiella agarivorans</name>
    <dbReference type="NCBI Taxonomy" id="3038953"/>
    <lineage>
        <taxon>Bacteria</taxon>
        <taxon>Pseudomonadati</taxon>
        <taxon>Kiritimatiellota</taxon>
        <taxon>Kiritimatiellia</taxon>
        <taxon>Kiritimatiellales</taxon>
        <taxon>Pontiellaceae</taxon>
        <taxon>Pontiella</taxon>
    </lineage>
</organism>
<accession>A0ABU5N1F9</accession>
<dbReference type="Proteomes" id="UP001290861">
    <property type="component" value="Unassembled WGS sequence"/>
</dbReference>
<feature type="transmembrane region" description="Helical" evidence="1">
    <location>
        <begin position="775"/>
        <end position="792"/>
    </location>
</feature>
<feature type="transmembrane region" description="Helical" evidence="1">
    <location>
        <begin position="326"/>
        <end position="344"/>
    </location>
</feature>
<feature type="transmembrane region" description="Helical" evidence="1">
    <location>
        <begin position="457"/>
        <end position="475"/>
    </location>
</feature>
<keyword evidence="1" id="KW-0812">Transmembrane</keyword>
<feature type="transmembrane region" description="Helical" evidence="1">
    <location>
        <begin position="633"/>
        <end position="657"/>
    </location>
</feature>
<reference evidence="3 4" key="1">
    <citation type="journal article" date="2024" name="Appl. Environ. Microbiol.">
        <title>Pontiella agarivorans sp. nov., a novel marine anaerobic bacterium capable of degrading macroalgal polysaccharides and fixing nitrogen.</title>
        <authorList>
            <person name="Liu N."/>
            <person name="Kivenson V."/>
            <person name="Peng X."/>
            <person name="Cui Z."/>
            <person name="Lankiewicz T.S."/>
            <person name="Gosselin K.M."/>
            <person name="English C.J."/>
            <person name="Blair E.M."/>
            <person name="O'Malley M.A."/>
            <person name="Valentine D.L."/>
        </authorList>
    </citation>
    <scope>NUCLEOTIDE SEQUENCE [LARGE SCALE GENOMIC DNA]</scope>
    <source>
        <strain evidence="3 4">NLcol2</strain>
    </source>
</reference>
<feature type="transmembrane region" description="Helical" evidence="1">
    <location>
        <begin position="427"/>
        <end position="445"/>
    </location>
</feature>
<dbReference type="PANTHER" id="PTHR36435">
    <property type="entry name" value="SLR1288 PROTEIN"/>
    <property type="match status" value="1"/>
</dbReference>
<keyword evidence="3" id="KW-0645">Protease</keyword>
<gene>
    <name evidence="3" type="ORF">P9H32_16775</name>
</gene>
<name>A0ABU5N1F9_9BACT</name>
<keyword evidence="1" id="KW-0472">Membrane</keyword>
<feature type="transmembrane region" description="Helical" evidence="1">
    <location>
        <begin position="299"/>
        <end position="320"/>
    </location>
</feature>
<feature type="transmembrane region" description="Helical" evidence="1">
    <location>
        <begin position="255"/>
        <end position="278"/>
    </location>
</feature>
<feature type="transmembrane region" description="Helical" evidence="1">
    <location>
        <begin position="722"/>
        <end position="746"/>
    </location>
</feature>
<evidence type="ECO:0000256" key="1">
    <source>
        <dbReference type="SAM" id="Phobius"/>
    </source>
</evidence>
<dbReference type="InterPro" id="IPR052710">
    <property type="entry name" value="CAAX_protease"/>
</dbReference>
<feature type="transmembrane region" description="Helical" evidence="1">
    <location>
        <begin position="215"/>
        <end position="235"/>
    </location>
</feature>
<feature type="transmembrane region" description="Helical" evidence="1">
    <location>
        <begin position="664"/>
        <end position="685"/>
    </location>
</feature>